<dbReference type="EMBL" id="GBRH01228915">
    <property type="protein sequence ID" value="JAD68980.1"/>
    <property type="molecule type" value="Transcribed_RNA"/>
</dbReference>
<reference evidence="1" key="2">
    <citation type="journal article" date="2015" name="Data Brief">
        <title>Shoot transcriptome of the giant reed, Arundo donax.</title>
        <authorList>
            <person name="Barrero R.A."/>
            <person name="Guerrero F.D."/>
            <person name="Moolhuijzen P."/>
            <person name="Goolsby J.A."/>
            <person name="Tidwell J."/>
            <person name="Bellgard S.E."/>
            <person name="Bellgard M.I."/>
        </authorList>
    </citation>
    <scope>NUCLEOTIDE SEQUENCE</scope>
    <source>
        <tissue evidence="1">Shoot tissue taken approximately 20 cm above the soil surface</tissue>
    </source>
</reference>
<name>A0A0A9C6D9_ARUDO</name>
<accession>A0A0A9C6D9</accession>
<organism evidence="1">
    <name type="scientific">Arundo donax</name>
    <name type="common">Giant reed</name>
    <name type="synonym">Donax arundinaceus</name>
    <dbReference type="NCBI Taxonomy" id="35708"/>
    <lineage>
        <taxon>Eukaryota</taxon>
        <taxon>Viridiplantae</taxon>
        <taxon>Streptophyta</taxon>
        <taxon>Embryophyta</taxon>
        <taxon>Tracheophyta</taxon>
        <taxon>Spermatophyta</taxon>
        <taxon>Magnoliopsida</taxon>
        <taxon>Liliopsida</taxon>
        <taxon>Poales</taxon>
        <taxon>Poaceae</taxon>
        <taxon>PACMAD clade</taxon>
        <taxon>Arundinoideae</taxon>
        <taxon>Arundineae</taxon>
        <taxon>Arundo</taxon>
    </lineage>
</organism>
<proteinExistence type="predicted"/>
<protein>
    <submittedName>
        <fullName evidence="1">Uncharacterized protein</fullName>
    </submittedName>
</protein>
<dbReference type="AlphaFoldDB" id="A0A0A9C6D9"/>
<reference evidence="1" key="1">
    <citation type="submission" date="2014-09" db="EMBL/GenBank/DDBJ databases">
        <authorList>
            <person name="Magalhaes I.L.F."/>
            <person name="Oliveira U."/>
            <person name="Santos F.R."/>
            <person name="Vidigal T.H.D.A."/>
            <person name="Brescovit A.D."/>
            <person name="Santos A.J."/>
        </authorList>
    </citation>
    <scope>NUCLEOTIDE SEQUENCE</scope>
    <source>
        <tissue evidence="1">Shoot tissue taken approximately 20 cm above the soil surface</tissue>
    </source>
</reference>
<sequence>MVFSALTLGYLNYLSMRIFKSKFGHDLD</sequence>
<evidence type="ECO:0000313" key="1">
    <source>
        <dbReference type="EMBL" id="JAD68980.1"/>
    </source>
</evidence>